<protein>
    <submittedName>
        <fullName evidence="1">Uncharacterized protein</fullName>
    </submittedName>
</protein>
<proteinExistence type="predicted"/>
<evidence type="ECO:0000313" key="1">
    <source>
        <dbReference type="EMBL" id="MBO0953183.1"/>
    </source>
</evidence>
<accession>A0ABS3JT99</accession>
<dbReference type="EMBL" id="JAFMYW010000023">
    <property type="protein sequence ID" value="MBO0953183.1"/>
    <property type="molecule type" value="Genomic_DNA"/>
</dbReference>
<dbReference type="Proteomes" id="UP000664628">
    <property type="component" value="Unassembled WGS sequence"/>
</dbReference>
<reference evidence="1 2" key="1">
    <citation type="submission" date="2021-03" db="EMBL/GenBank/DDBJ databases">
        <title>Fibrella sp. HMF5405 genome sequencing and assembly.</title>
        <authorList>
            <person name="Kang H."/>
            <person name="Kim H."/>
            <person name="Bae S."/>
            <person name="Joh K."/>
        </authorList>
    </citation>
    <scope>NUCLEOTIDE SEQUENCE [LARGE SCALE GENOMIC DNA]</scope>
    <source>
        <strain evidence="1 2">HMF5405</strain>
    </source>
</reference>
<sequence>MGSKDRAKATPLAADYSGKKIIVDELTIVANQAGESTLYGLFAAGGHSYQLAIEPAIKTGELLPPVKYRPSAQASPALPVVVADELIKLKAQLAAGTIS</sequence>
<keyword evidence="2" id="KW-1185">Reference proteome</keyword>
<name>A0ABS3JT99_9BACT</name>
<comment type="caution">
    <text evidence="1">The sequence shown here is derived from an EMBL/GenBank/DDBJ whole genome shotgun (WGS) entry which is preliminary data.</text>
</comment>
<evidence type="ECO:0000313" key="2">
    <source>
        <dbReference type="Proteomes" id="UP000664628"/>
    </source>
</evidence>
<organism evidence="1 2">
    <name type="scientific">Fibrella forsythiae</name>
    <dbReference type="NCBI Taxonomy" id="2817061"/>
    <lineage>
        <taxon>Bacteria</taxon>
        <taxon>Pseudomonadati</taxon>
        <taxon>Bacteroidota</taxon>
        <taxon>Cytophagia</taxon>
        <taxon>Cytophagales</taxon>
        <taxon>Spirosomataceae</taxon>
        <taxon>Fibrella</taxon>
    </lineage>
</organism>
<gene>
    <name evidence="1" type="ORF">J2I46_31715</name>
</gene>
<dbReference type="RefSeq" id="WP_207333135.1">
    <property type="nucleotide sequence ID" value="NZ_JAFMYW010000023.1"/>
</dbReference>